<sequence length="100" mass="12496">METPMDQENYKRAKEQVKEIRGFYSHLMVFILVNLFFLYINLKHSPEHLWFFWPTVGWGIGVFFHGIRVFNHHPFFGKGWEERKIRQFMEEEQRRRKKYE</sequence>
<keyword evidence="1" id="KW-0472">Membrane</keyword>
<dbReference type="Pfam" id="PF13239">
    <property type="entry name" value="2TM"/>
    <property type="match status" value="1"/>
</dbReference>
<organism evidence="3 4">
    <name type="scientific">Flavobacterium stagni</name>
    <dbReference type="NCBI Taxonomy" id="2506421"/>
    <lineage>
        <taxon>Bacteria</taxon>
        <taxon>Pseudomonadati</taxon>
        <taxon>Bacteroidota</taxon>
        <taxon>Flavobacteriia</taxon>
        <taxon>Flavobacteriales</taxon>
        <taxon>Flavobacteriaceae</taxon>
        <taxon>Flavobacterium</taxon>
    </lineage>
</organism>
<comment type="caution">
    <text evidence="3">The sequence shown here is derived from an EMBL/GenBank/DDBJ whole genome shotgun (WGS) entry which is preliminary data.</text>
</comment>
<dbReference type="EMBL" id="SBKN01000002">
    <property type="protein sequence ID" value="RXR23545.1"/>
    <property type="molecule type" value="Genomic_DNA"/>
</dbReference>
<feature type="transmembrane region" description="Helical" evidence="1">
    <location>
        <begin position="48"/>
        <end position="70"/>
    </location>
</feature>
<reference evidence="4" key="1">
    <citation type="submission" date="2019-01" db="EMBL/GenBank/DDBJ databases">
        <title>Cytophagaceae bacterium strain CAR-16.</title>
        <authorList>
            <person name="Chen W.-M."/>
        </authorList>
    </citation>
    <scope>NUCLEOTIDE SEQUENCE [LARGE SCALE GENOMIC DNA]</scope>
    <source>
        <strain evidence="4">WWJ-16</strain>
    </source>
</reference>
<evidence type="ECO:0000256" key="1">
    <source>
        <dbReference type="SAM" id="Phobius"/>
    </source>
</evidence>
<feature type="domain" description="2TM" evidence="2">
    <location>
        <begin position="11"/>
        <end position="90"/>
    </location>
</feature>
<keyword evidence="1" id="KW-0812">Transmembrane</keyword>
<keyword evidence="1" id="KW-1133">Transmembrane helix</keyword>
<gene>
    <name evidence="3" type="ORF">EQG61_05635</name>
</gene>
<dbReference type="Proteomes" id="UP000289857">
    <property type="component" value="Unassembled WGS sequence"/>
</dbReference>
<evidence type="ECO:0000259" key="2">
    <source>
        <dbReference type="Pfam" id="PF13239"/>
    </source>
</evidence>
<dbReference type="OrthoDB" id="8965954at2"/>
<dbReference type="InterPro" id="IPR025698">
    <property type="entry name" value="2TM_dom"/>
</dbReference>
<evidence type="ECO:0000313" key="4">
    <source>
        <dbReference type="Proteomes" id="UP000289857"/>
    </source>
</evidence>
<evidence type="ECO:0000313" key="3">
    <source>
        <dbReference type="EMBL" id="RXR23545.1"/>
    </source>
</evidence>
<feature type="transmembrane region" description="Helical" evidence="1">
    <location>
        <begin position="21"/>
        <end position="42"/>
    </location>
</feature>
<dbReference type="AlphaFoldDB" id="A0A4Q1KB50"/>
<protein>
    <submittedName>
        <fullName evidence="3">2TM domain-containing protein</fullName>
    </submittedName>
</protein>
<keyword evidence="4" id="KW-1185">Reference proteome</keyword>
<accession>A0A4Q1KB50</accession>
<name>A0A4Q1KB50_9FLAO</name>
<proteinExistence type="predicted"/>